<gene>
    <name evidence="2" type="ORF">I7X12_10270</name>
</gene>
<dbReference type="CDD" id="cd05403">
    <property type="entry name" value="NT_KNTase_like"/>
    <property type="match status" value="1"/>
</dbReference>
<dbReference type="EMBL" id="CP065856">
    <property type="protein sequence ID" value="QPV64960.1"/>
    <property type="molecule type" value="Genomic_DNA"/>
</dbReference>
<organism evidence="2 3">
    <name type="scientific">Halosimplex litoreum</name>
    <dbReference type="NCBI Taxonomy" id="1198301"/>
    <lineage>
        <taxon>Archaea</taxon>
        <taxon>Methanobacteriati</taxon>
        <taxon>Methanobacteriota</taxon>
        <taxon>Stenosarchaea group</taxon>
        <taxon>Halobacteria</taxon>
        <taxon>Halobacteriales</taxon>
        <taxon>Haloarculaceae</taxon>
        <taxon>Halosimplex</taxon>
    </lineage>
</organism>
<protein>
    <submittedName>
        <fullName evidence="2">Nucleotidyltransferase domain-containing protein</fullName>
    </submittedName>
</protein>
<dbReference type="RefSeq" id="WP_198063718.1">
    <property type="nucleotide sequence ID" value="NZ_CP065856.1"/>
</dbReference>
<keyword evidence="3" id="KW-1185">Reference proteome</keyword>
<sequence length="155" mass="16970">MSEREAPTDLSERETAVSIDTDRIRTVLDQYPIRLAVLFGSQVTGVADASSDVDIAVDFEGAVDDPGEPLLSLLADLSVALDRNDIDLSLVDDLDPRVGRAAFSHGVLLSGSPERADALRDEFEAAAERREPNQSLRDRLDETLERVDRHVERAG</sequence>
<dbReference type="GO" id="GO:0016740">
    <property type="term" value="F:transferase activity"/>
    <property type="evidence" value="ECO:0007669"/>
    <property type="project" value="UniProtKB-KW"/>
</dbReference>
<dbReference type="GeneID" id="60588881"/>
<dbReference type="Gene3D" id="3.30.460.10">
    <property type="entry name" value="Beta Polymerase, domain 2"/>
    <property type="match status" value="1"/>
</dbReference>
<dbReference type="Pfam" id="PF18765">
    <property type="entry name" value="Polbeta"/>
    <property type="match status" value="1"/>
</dbReference>
<dbReference type="KEGG" id="hlt:I7X12_10270"/>
<dbReference type="OrthoDB" id="61846at2157"/>
<reference evidence="2 3" key="1">
    <citation type="submission" date="2020-12" db="EMBL/GenBank/DDBJ databases">
        <title>Halosimplex halophilum sp. nov. and Halosimplex salinum sp. nov., two new members of the genus Halosimplex.</title>
        <authorList>
            <person name="Cui H.L."/>
        </authorList>
    </citation>
    <scope>NUCLEOTIDE SEQUENCE [LARGE SCALE GENOMIC DNA]</scope>
    <source>
        <strain evidence="2 3">YGH94</strain>
    </source>
</reference>
<dbReference type="InterPro" id="IPR041633">
    <property type="entry name" value="Polbeta"/>
</dbReference>
<dbReference type="PANTHER" id="PTHR43852:SF3">
    <property type="entry name" value="NUCLEOTIDYLTRANSFERASE"/>
    <property type="match status" value="1"/>
</dbReference>
<dbReference type="Proteomes" id="UP000595001">
    <property type="component" value="Chromosome"/>
</dbReference>
<feature type="domain" description="Polymerase beta nucleotidyltransferase" evidence="1">
    <location>
        <begin position="24"/>
        <end position="110"/>
    </location>
</feature>
<name>A0A7U3WBG5_9EURY</name>
<dbReference type="InterPro" id="IPR043519">
    <property type="entry name" value="NT_sf"/>
</dbReference>
<dbReference type="PANTHER" id="PTHR43852">
    <property type="entry name" value="NUCLEOTIDYLTRANSFERASE"/>
    <property type="match status" value="1"/>
</dbReference>
<dbReference type="InterPro" id="IPR052930">
    <property type="entry name" value="TA_antitoxin_MntA"/>
</dbReference>
<dbReference type="AlphaFoldDB" id="A0A7U3WBG5"/>
<keyword evidence="2" id="KW-0808">Transferase</keyword>
<evidence type="ECO:0000259" key="1">
    <source>
        <dbReference type="Pfam" id="PF18765"/>
    </source>
</evidence>
<evidence type="ECO:0000313" key="3">
    <source>
        <dbReference type="Proteomes" id="UP000595001"/>
    </source>
</evidence>
<evidence type="ECO:0000313" key="2">
    <source>
        <dbReference type="EMBL" id="QPV64960.1"/>
    </source>
</evidence>
<accession>A0A7U3WBG5</accession>
<dbReference type="SUPFAM" id="SSF81301">
    <property type="entry name" value="Nucleotidyltransferase"/>
    <property type="match status" value="1"/>
</dbReference>
<proteinExistence type="predicted"/>